<feature type="region of interest" description="Disordered" evidence="1">
    <location>
        <begin position="55"/>
        <end position="76"/>
    </location>
</feature>
<dbReference type="GO" id="GO:0005737">
    <property type="term" value="C:cytoplasm"/>
    <property type="evidence" value="ECO:0007669"/>
    <property type="project" value="TreeGrafter"/>
</dbReference>
<comment type="caution">
    <text evidence="3">The sequence shown here is derived from an EMBL/GenBank/DDBJ whole genome shotgun (WGS) entry which is preliminary data.</text>
</comment>
<evidence type="ECO:0000256" key="1">
    <source>
        <dbReference type="SAM" id="MobiDB-lite"/>
    </source>
</evidence>
<dbReference type="Proteomes" id="UP000007115">
    <property type="component" value="Unassembled WGS sequence"/>
</dbReference>
<name>G9N6P9_HYPVG</name>
<feature type="compositionally biased region" description="Polar residues" evidence="1">
    <location>
        <begin position="1"/>
        <end position="21"/>
    </location>
</feature>
<dbReference type="SMART" id="SM00220">
    <property type="entry name" value="S_TKc"/>
    <property type="match status" value="1"/>
</dbReference>
<dbReference type="HOGENOM" id="CLU_021323_0_0_1"/>
<dbReference type="GO" id="GO:0005524">
    <property type="term" value="F:ATP binding"/>
    <property type="evidence" value="ECO:0007669"/>
    <property type="project" value="InterPro"/>
</dbReference>
<dbReference type="InterPro" id="IPR008271">
    <property type="entry name" value="Ser/Thr_kinase_AS"/>
</dbReference>
<dbReference type="OrthoDB" id="1668230at2759"/>
<proteinExistence type="predicted"/>
<dbReference type="PROSITE" id="PS50011">
    <property type="entry name" value="PROTEIN_KINASE_DOM"/>
    <property type="match status" value="1"/>
</dbReference>
<evidence type="ECO:0000259" key="2">
    <source>
        <dbReference type="PROSITE" id="PS50011"/>
    </source>
</evidence>
<keyword evidence="3" id="KW-0808">Transferase</keyword>
<accession>G9N6P9</accession>
<feature type="region of interest" description="Disordered" evidence="1">
    <location>
        <begin position="279"/>
        <end position="302"/>
    </location>
</feature>
<keyword evidence="4" id="KW-1185">Reference proteome</keyword>
<feature type="compositionally biased region" description="Basic and acidic residues" evidence="1">
    <location>
        <begin position="280"/>
        <end position="289"/>
    </location>
</feature>
<reference evidence="3 4" key="1">
    <citation type="journal article" date="2011" name="Genome Biol.">
        <title>Comparative genome sequence analysis underscores mycoparasitism as the ancestral life style of Trichoderma.</title>
        <authorList>
            <person name="Kubicek C.P."/>
            <person name="Herrera-Estrella A."/>
            <person name="Seidl-Seiboth V."/>
            <person name="Martinez D.A."/>
            <person name="Druzhinina I.S."/>
            <person name="Thon M."/>
            <person name="Zeilinger S."/>
            <person name="Casas-Flores S."/>
            <person name="Horwitz B.A."/>
            <person name="Mukherjee P.K."/>
            <person name="Mukherjee M."/>
            <person name="Kredics L."/>
            <person name="Alcaraz L.D."/>
            <person name="Aerts A."/>
            <person name="Antal Z."/>
            <person name="Atanasova L."/>
            <person name="Cervantes-Badillo M.G."/>
            <person name="Challacombe J."/>
            <person name="Chertkov O."/>
            <person name="McCluskey K."/>
            <person name="Coulpier F."/>
            <person name="Deshpande N."/>
            <person name="von Doehren H."/>
            <person name="Ebbole D.J."/>
            <person name="Esquivel-Naranjo E.U."/>
            <person name="Fekete E."/>
            <person name="Flipphi M."/>
            <person name="Glaser F."/>
            <person name="Gomez-Rodriguez E.Y."/>
            <person name="Gruber S."/>
            <person name="Han C."/>
            <person name="Henrissat B."/>
            <person name="Hermosa R."/>
            <person name="Hernandez-Onate M."/>
            <person name="Karaffa L."/>
            <person name="Kosti I."/>
            <person name="Le Crom S."/>
            <person name="Lindquist E."/>
            <person name="Lucas S."/>
            <person name="Luebeck M."/>
            <person name="Luebeck P.S."/>
            <person name="Margeot A."/>
            <person name="Metz B."/>
            <person name="Misra M."/>
            <person name="Nevalainen H."/>
            <person name="Omann M."/>
            <person name="Packer N."/>
            <person name="Perrone G."/>
            <person name="Uresti-Rivera E.E."/>
            <person name="Salamov A."/>
            <person name="Schmoll M."/>
            <person name="Seiboth B."/>
            <person name="Shapiro H."/>
            <person name="Sukno S."/>
            <person name="Tamayo-Ramos J.A."/>
            <person name="Tisch D."/>
            <person name="Wiest A."/>
            <person name="Wilkinson H.H."/>
            <person name="Zhang M."/>
            <person name="Coutinho P.M."/>
            <person name="Kenerley C.M."/>
            <person name="Monte E."/>
            <person name="Baker S.E."/>
            <person name="Grigoriev I.V."/>
        </authorList>
    </citation>
    <scope>NUCLEOTIDE SEQUENCE [LARGE SCALE GENOMIC DNA]</scope>
    <source>
        <strain evidence="4">Gv29-8 / FGSC 10586</strain>
    </source>
</reference>
<dbReference type="PROSITE" id="PS00108">
    <property type="entry name" value="PROTEIN_KINASE_ST"/>
    <property type="match status" value="1"/>
</dbReference>
<dbReference type="InParanoid" id="G9N6P9"/>
<organism evidence="3 4">
    <name type="scientific">Hypocrea virens (strain Gv29-8 / FGSC 10586)</name>
    <name type="common">Gliocladium virens</name>
    <name type="synonym">Trichoderma virens</name>
    <dbReference type="NCBI Taxonomy" id="413071"/>
    <lineage>
        <taxon>Eukaryota</taxon>
        <taxon>Fungi</taxon>
        <taxon>Dikarya</taxon>
        <taxon>Ascomycota</taxon>
        <taxon>Pezizomycotina</taxon>
        <taxon>Sordariomycetes</taxon>
        <taxon>Hypocreomycetidae</taxon>
        <taxon>Hypocreales</taxon>
        <taxon>Hypocreaceae</taxon>
        <taxon>Trichoderma</taxon>
    </lineage>
</organism>
<dbReference type="PANTHER" id="PTHR44167">
    <property type="entry name" value="OVARIAN-SPECIFIC SERINE/THREONINE-PROTEIN KINASE LOK-RELATED"/>
    <property type="match status" value="1"/>
</dbReference>
<dbReference type="PANTHER" id="PTHR44167:SF24">
    <property type="entry name" value="SERINE_THREONINE-PROTEIN KINASE CHK2"/>
    <property type="match status" value="1"/>
</dbReference>
<dbReference type="Gene3D" id="1.10.510.10">
    <property type="entry name" value="Transferase(Phosphotransferase) domain 1"/>
    <property type="match status" value="1"/>
</dbReference>
<dbReference type="STRING" id="413071.G9N6P9"/>
<dbReference type="Pfam" id="PF00069">
    <property type="entry name" value="Pkinase"/>
    <property type="match status" value="1"/>
</dbReference>
<dbReference type="InterPro" id="IPR000719">
    <property type="entry name" value="Prot_kinase_dom"/>
</dbReference>
<dbReference type="CDD" id="cd00180">
    <property type="entry name" value="PKc"/>
    <property type="match status" value="1"/>
</dbReference>
<gene>
    <name evidence="3" type="ORF">TRIVIDRAFT_226358</name>
</gene>
<protein>
    <submittedName>
        <fullName evidence="3">Serine/threonine protein kinase</fullName>
    </submittedName>
</protein>
<dbReference type="VEuPathDB" id="FungiDB:TRIVIDRAFT_226358"/>
<dbReference type="GO" id="GO:0004674">
    <property type="term" value="F:protein serine/threonine kinase activity"/>
    <property type="evidence" value="ECO:0007669"/>
    <property type="project" value="UniProtKB-KW"/>
</dbReference>
<feature type="compositionally biased region" description="Low complexity" evidence="1">
    <location>
        <begin position="64"/>
        <end position="74"/>
    </location>
</feature>
<feature type="domain" description="Protein kinase" evidence="2">
    <location>
        <begin position="382"/>
        <end position="644"/>
    </location>
</feature>
<evidence type="ECO:0000313" key="4">
    <source>
        <dbReference type="Proteomes" id="UP000007115"/>
    </source>
</evidence>
<dbReference type="GeneID" id="25792022"/>
<dbReference type="eggNOG" id="KOG0613">
    <property type="taxonomic scope" value="Eukaryota"/>
</dbReference>
<dbReference type="SUPFAM" id="SSF56112">
    <property type="entry name" value="Protein kinase-like (PK-like)"/>
    <property type="match status" value="1"/>
</dbReference>
<dbReference type="OMA" id="RIMIARP"/>
<dbReference type="GO" id="GO:0044773">
    <property type="term" value="P:mitotic DNA damage checkpoint signaling"/>
    <property type="evidence" value="ECO:0007669"/>
    <property type="project" value="TreeGrafter"/>
</dbReference>
<dbReference type="AlphaFoldDB" id="G9N6P9"/>
<sequence length="659" mass="72941">MSQQGQEPNGVNASSHTSITQIEPRGTTSVAAAISVAAATSVAVGASPATQGVVQSTHQSIHTQDQSQSDSESTLSDKDIEACLDVVFTAFIARGELESEYSPHIPEPPTVEQVTTLLTDASFSEPDARLIVASPKYPQGTKNDSPIVQLPHTASDRVTFGVLQQSQSVDFEIELPPSSRTTMVGVTCRIVFDPGSDDCILRNWTDLPVNLTYLSPSPSTCTRVCLRYRRSHVIQPGIWRISIYDDEDDATERYLIEFLLRERQFTVAIHKAIDVPSAKRAADDNSGEHRAKRQRLGDDAVTTSRRNQFETELVSVNTNAGNVDTNDHYFTTPTSIQEMIHNAGVPLLQLKKYDTAVIRTPKASGATSYSESTVNGPATYQLQRRTDIFENRNTSVFYCRHSAVSEIVVAKVLKYEGGSMHDVIRFADMWKKEKEMLDMLKHRNIVDLKAFDGRQFAIYLEALPLSLSRGTGSAFTLSDAYKILRDVSSAFTYMVSQSISHNDIKPHNITYSPQRGSVLIDFGMATLNQDKDTGGTPWYLPPDMLDGNRRGFAGDVWALGITMLYILGKIGLPERIMDGWSIHSLSTPGDPSRKKMEEWLEFVALKKSQLDQENVLESIVFKMLDWNGESRITAEGILAEFDFLELDSGNDGESSDGSK</sequence>
<dbReference type="InterPro" id="IPR011009">
    <property type="entry name" value="Kinase-like_dom_sf"/>
</dbReference>
<keyword evidence="3" id="KW-0418">Kinase</keyword>
<keyword evidence="3" id="KW-0723">Serine/threonine-protein kinase</keyword>
<dbReference type="GO" id="GO:0005634">
    <property type="term" value="C:nucleus"/>
    <property type="evidence" value="ECO:0007669"/>
    <property type="project" value="TreeGrafter"/>
</dbReference>
<dbReference type="RefSeq" id="XP_013951605.1">
    <property type="nucleotide sequence ID" value="XM_014096130.1"/>
</dbReference>
<evidence type="ECO:0000313" key="3">
    <source>
        <dbReference type="EMBL" id="EHK17401.1"/>
    </source>
</evidence>
<feature type="region of interest" description="Disordered" evidence="1">
    <location>
        <begin position="1"/>
        <end position="24"/>
    </location>
</feature>
<dbReference type="EMBL" id="ABDF02000088">
    <property type="protein sequence ID" value="EHK17401.1"/>
    <property type="molecule type" value="Genomic_DNA"/>
</dbReference>